<gene>
    <name evidence="3" type="ORF">ABI_21210</name>
</gene>
<dbReference type="SUPFAM" id="SSF51120">
    <property type="entry name" value="beta-Roll"/>
    <property type="match status" value="3"/>
</dbReference>
<dbReference type="InterPro" id="IPR011049">
    <property type="entry name" value="Serralysin-like_metalloprot_C"/>
</dbReference>
<name>F4QGJ8_9CAUL</name>
<dbReference type="GO" id="GO:0005509">
    <property type="term" value="F:calcium ion binding"/>
    <property type="evidence" value="ECO:0007669"/>
    <property type="project" value="InterPro"/>
</dbReference>
<dbReference type="PANTHER" id="PTHR38340">
    <property type="entry name" value="S-LAYER PROTEIN"/>
    <property type="match status" value="1"/>
</dbReference>
<proteinExistence type="predicted"/>
<dbReference type="InterPro" id="IPR001343">
    <property type="entry name" value="Hemolysn_Ca-bd"/>
</dbReference>
<dbReference type="InterPro" id="IPR050557">
    <property type="entry name" value="RTX_toxin/Mannuronan_C5-epim"/>
</dbReference>
<dbReference type="PROSITE" id="PS00330">
    <property type="entry name" value="HEMOLYSIN_CALCIUM"/>
    <property type="match status" value="1"/>
</dbReference>
<protein>
    <submittedName>
        <fullName evidence="3">Hemolysin-type calcium-binding repeat 2 copies family protein</fullName>
    </submittedName>
</protein>
<evidence type="ECO:0000256" key="1">
    <source>
        <dbReference type="ARBA" id="ARBA00004613"/>
    </source>
</evidence>
<evidence type="ECO:0000313" key="3">
    <source>
        <dbReference type="EMBL" id="EGF93679.1"/>
    </source>
</evidence>
<dbReference type="AlphaFoldDB" id="F4QGJ8"/>
<evidence type="ECO:0000313" key="4">
    <source>
        <dbReference type="Proteomes" id="UP000006512"/>
    </source>
</evidence>
<evidence type="ECO:0000256" key="2">
    <source>
        <dbReference type="ARBA" id="ARBA00022525"/>
    </source>
</evidence>
<keyword evidence="2" id="KW-0964">Secreted</keyword>
<dbReference type="PRINTS" id="PR00313">
    <property type="entry name" value="CABNDNGRPT"/>
</dbReference>
<comment type="subcellular location">
    <subcellularLocation>
        <location evidence="1">Secreted</location>
    </subcellularLocation>
</comment>
<dbReference type="PANTHER" id="PTHR38340:SF1">
    <property type="entry name" value="S-LAYER PROTEIN"/>
    <property type="match status" value="1"/>
</dbReference>
<dbReference type="HOGENOM" id="CLU_542545_0_0_5"/>
<dbReference type="GO" id="GO:0005576">
    <property type="term" value="C:extracellular region"/>
    <property type="evidence" value="ECO:0007669"/>
    <property type="project" value="UniProtKB-SubCell"/>
</dbReference>
<dbReference type="EMBL" id="GL883077">
    <property type="protein sequence ID" value="EGF93679.1"/>
    <property type="molecule type" value="Genomic_DNA"/>
</dbReference>
<dbReference type="InterPro" id="IPR018511">
    <property type="entry name" value="Hemolysin-typ_Ca-bd_CS"/>
</dbReference>
<dbReference type="RefSeq" id="WP_006272881.1">
    <property type="nucleotide sequence ID" value="NZ_GL883077.1"/>
</dbReference>
<keyword evidence="4" id="KW-1185">Reference proteome</keyword>
<dbReference type="Gene3D" id="2.150.10.10">
    <property type="entry name" value="Serralysin-like metalloprotease, C-terminal"/>
    <property type="match status" value="6"/>
</dbReference>
<reference evidence="4" key="1">
    <citation type="submission" date="2011-03" db="EMBL/GenBank/DDBJ databases">
        <title>Draft genome sequence of Brevundimonas diminuta.</title>
        <authorList>
            <person name="Brown P.J.B."/>
            <person name="Buechlein A."/>
            <person name="Hemmerich C."/>
            <person name="Brun Y.V."/>
        </authorList>
    </citation>
    <scope>NUCLEOTIDE SEQUENCE [LARGE SCALE GENOMIC DNA]</scope>
    <source>
        <strain evidence="4">C19</strain>
    </source>
</reference>
<dbReference type="Proteomes" id="UP000006512">
    <property type="component" value="Unassembled WGS sequence"/>
</dbReference>
<dbReference type="STRING" id="715226.ABI_21210"/>
<dbReference type="Pfam" id="PF00353">
    <property type="entry name" value="HemolysinCabind"/>
    <property type="match status" value="6"/>
</dbReference>
<organism evidence="3 4">
    <name type="scientific">Asticcacaulis biprosthecium C19</name>
    <dbReference type="NCBI Taxonomy" id="715226"/>
    <lineage>
        <taxon>Bacteria</taxon>
        <taxon>Pseudomonadati</taxon>
        <taxon>Pseudomonadota</taxon>
        <taxon>Alphaproteobacteria</taxon>
        <taxon>Caulobacterales</taxon>
        <taxon>Caulobacteraceae</taxon>
        <taxon>Asticcacaulis</taxon>
    </lineage>
</organism>
<dbReference type="eggNOG" id="COG2931">
    <property type="taxonomic scope" value="Bacteria"/>
</dbReference>
<accession>F4QGJ8</accession>
<dbReference type="OrthoDB" id="7175628at2"/>
<sequence>MENAEAGTDLILASVSYNLGADIENLTFTGTGNLTGNGNNMANVLTGNSGNNWLEGAAGVDTLIGGLGNDTFVVDNEDSVVENAGEGNDWVLAARSYTLGANLEHLALSGSGNFTATGNSLANRIGGNSGNNWIDGLGGNDTLAGGLGNDTYVVDVGGDAVTEAAGDGTDMVQASLTYGLGANLENLVLTGAGNINGTGNDLNNILTGNAGNNALDGGAGADRMVGGLGNDTYYVDNVADSVGENHLEGADTIISSVSYSLNGRAVEVLTLTGTGNLTGVGNSLNNIMTGNDGKNTLEGAAGNDVLDGGAGADRLLGGLGDDTYYVDNIADSVGENHLEGTDTIISSVNYSLNGRAVEVLTLTGGGNLNGTGNSLNNTLTGNAGNNVLDGGAGVDKLVGGLGDDTYYVDNTGDNVQELHLQGTDTVFSSVTYSLLGRAVEVLNLTGSGNINATGNSLNNALMGNSGNNRLDGGVGNDTLTGGLGSDVFVFLNGTWKDTVTDFSAAQNDSIDLHAITNGVANNGMVTQVGGNVLINLGGGNTITVLGATQADVLSHMVW</sequence>